<gene>
    <name evidence="8" type="ORF">HK107_09610</name>
</gene>
<keyword evidence="4 6" id="KW-1133">Transmembrane helix</keyword>
<keyword evidence="5 6" id="KW-0472">Membrane</keyword>
<keyword evidence="2" id="KW-1003">Cell membrane</keyword>
<keyword evidence="9" id="KW-1185">Reference proteome</keyword>
<evidence type="ECO:0000256" key="5">
    <source>
        <dbReference type="ARBA" id="ARBA00023136"/>
    </source>
</evidence>
<reference evidence="8 9" key="1">
    <citation type="submission" date="2020-05" db="EMBL/GenBank/DDBJ databases">
        <title>Parvularcula mediterraneae sp. nov., isolated from polypropylene straw from shallow seawater of the seashore of Laganas in Zakynthos island, Greece.</title>
        <authorList>
            <person name="Szabo I."/>
            <person name="Al-Omari J."/>
            <person name="Rado J."/>
            <person name="Szerdahelyi G.S."/>
        </authorList>
    </citation>
    <scope>NUCLEOTIDE SEQUENCE [LARGE SCALE GENOMIC DNA]</scope>
    <source>
        <strain evidence="8 9">ZS-1/3</strain>
    </source>
</reference>
<evidence type="ECO:0000259" key="7">
    <source>
        <dbReference type="Pfam" id="PF02687"/>
    </source>
</evidence>
<feature type="transmembrane region" description="Helical" evidence="6">
    <location>
        <begin position="271"/>
        <end position="293"/>
    </location>
</feature>
<sequence>MSADAEPLAEVRSGKTAIIPENGVSGASLALVIGVLAFLAGIALTGFFAVDAAVSNWSGELTGSVTVQVRGMTAEEIASGADDAEAILLDTEGLSEIRRVPRSEAEELLEPWIGEGNLPQDLPLPVLITADVSPELRADLSGLRTALSDKVEGASLNDHSAWTDQLIASARRIRALTFFAFVLVVLAASSVIVFAARAGLAAHRNIVEVLHLVGATDGFIARQIGNRYLTLGLVGGAGGALVAWLSTKSLAMVTRDAGGFLPAFSIDAKTALWLVVIPLLLGGLSTISARIAVLRALRGKDAYVA</sequence>
<accession>A0A7Y3RMX1</accession>
<keyword evidence="3 6" id="KW-0812">Transmembrane</keyword>
<organism evidence="8 9">
    <name type="scientific">Parvularcula mediterranea</name>
    <dbReference type="NCBI Taxonomy" id="2732508"/>
    <lineage>
        <taxon>Bacteria</taxon>
        <taxon>Pseudomonadati</taxon>
        <taxon>Pseudomonadota</taxon>
        <taxon>Alphaproteobacteria</taxon>
        <taxon>Parvularculales</taxon>
        <taxon>Parvularculaceae</taxon>
        <taxon>Parvularcula</taxon>
    </lineage>
</organism>
<dbReference type="GO" id="GO:0051301">
    <property type="term" value="P:cell division"/>
    <property type="evidence" value="ECO:0007669"/>
    <property type="project" value="InterPro"/>
</dbReference>
<dbReference type="Proteomes" id="UP000536835">
    <property type="component" value="Unassembled WGS sequence"/>
</dbReference>
<dbReference type="EMBL" id="JABFCX010000003">
    <property type="protein sequence ID" value="NNU16575.1"/>
    <property type="molecule type" value="Genomic_DNA"/>
</dbReference>
<proteinExistence type="predicted"/>
<evidence type="ECO:0000256" key="2">
    <source>
        <dbReference type="ARBA" id="ARBA00022475"/>
    </source>
</evidence>
<dbReference type="AlphaFoldDB" id="A0A7Y3RMX1"/>
<dbReference type="InterPro" id="IPR003838">
    <property type="entry name" value="ABC3_permease_C"/>
</dbReference>
<feature type="transmembrane region" description="Helical" evidence="6">
    <location>
        <begin position="175"/>
        <end position="196"/>
    </location>
</feature>
<feature type="transmembrane region" description="Helical" evidence="6">
    <location>
        <begin position="228"/>
        <end position="246"/>
    </location>
</feature>
<dbReference type="Pfam" id="PF02687">
    <property type="entry name" value="FtsX"/>
    <property type="match status" value="1"/>
</dbReference>
<dbReference type="PANTHER" id="PTHR47755:SF1">
    <property type="entry name" value="CELL DIVISION PROTEIN FTSX"/>
    <property type="match status" value="1"/>
</dbReference>
<evidence type="ECO:0000313" key="9">
    <source>
        <dbReference type="Proteomes" id="UP000536835"/>
    </source>
</evidence>
<dbReference type="RefSeq" id="WP_173199164.1">
    <property type="nucleotide sequence ID" value="NZ_JABFCX010000003.1"/>
</dbReference>
<evidence type="ECO:0000256" key="6">
    <source>
        <dbReference type="SAM" id="Phobius"/>
    </source>
</evidence>
<dbReference type="PANTHER" id="PTHR47755">
    <property type="entry name" value="CELL DIVISION PROTEIN FTSX"/>
    <property type="match status" value="1"/>
</dbReference>
<comment type="caution">
    <text evidence="8">The sequence shown here is derived from an EMBL/GenBank/DDBJ whole genome shotgun (WGS) entry which is preliminary data.</text>
</comment>
<protein>
    <recommendedName>
        <fullName evidence="7">ABC3 transporter permease C-terminal domain-containing protein</fullName>
    </recommendedName>
</protein>
<name>A0A7Y3RMX1_9PROT</name>
<evidence type="ECO:0000313" key="8">
    <source>
        <dbReference type="EMBL" id="NNU16575.1"/>
    </source>
</evidence>
<feature type="transmembrane region" description="Helical" evidence="6">
    <location>
        <begin position="29"/>
        <end position="50"/>
    </location>
</feature>
<dbReference type="GO" id="GO:0005886">
    <property type="term" value="C:plasma membrane"/>
    <property type="evidence" value="ECO:0007669"/>
    <property type="project" value="UniProtKB-SubCell"/>
</dbReference>
<dbReference type="InterPro" id="IPR004513">
    <property type="entry name" value="FtsX"/>
</dbReference>
<feature type="domain" description="ABC3 transporter permease C-terminal" evidence="7">
    <location>
        <begin position="179"/>
        <end position="295"/>
    </location>
</feature>
<dbReference type="GO" id="GO:0032153">
    <property type="term" value="C:cell division site"/>
    <property type="evidence" value="ECO:0007669"/>
    <property type="project" value="TreeGrafter"/>
</dbReference>
<evidence type="ECO:0000256" key="3">
    <source>
        <dbReference type="ARBA" id="ARBA00022692"/>
    </source>
</evidence>
<comment type="subcellular location">
    <subcellularLocation>
        <location evidence="1">Cell membrane</location>
        <topology evidence="1">Multi-pass membrane protein</topology>
    </subcellularLocation>
</comment>
<evidence type="ECO:0000256" key="1">
    <source>
        <dbReference type="ARBA" id="ARBA00004651"/>
    </source>
</evidence>
<evidence type="ECO:0000256" key="4">
    <source>
        <dbReference type="ARBA" id="ARBA00022989"/>
    </source>
</evidence>